<dbReference type="AlphaFoldDB" id="A0A8I2YDL9"/>
<feature type="transmembrane region" description="Helical" evidence="1">
    <location>
        <begin position="123"/>
        <end position="143"/>
    </location>
</feature>
<proteinExistence type="predicted"/>
<protein>
    <recommendedName>
        <fullName evidence="4">Steroid 5-alpha reductase C-terminal domain-containing protein</fullName>
    </recommendedName>
</protein>
<accession>A0A8I2YDL9</accession>
<feature type="transmembrane region" description="Helical" evidence="1">
    <location>
        <begin position="33"/>
        <end position="52"/>
    </location>
</feature>
<dbReference type="GO" id="GO:0016020">
    <property type="term" value="C:membrane"/>
    <property type="evidence" value="ECO:0007669"/>
    <property type="project" value="TreeGrafter"/>
</dbReference>
<organism evidence="2 3">
    <name type="scientific">Boletus reticuloceps</name>
    <dbReference type="NCBI Taxonomy" id="495285"/>
    <lineage>
        <taxon>Eukaryota</taxon>
        <taxon>Fungi</taxon>
        <taxon>Dikarya</taxon>
        <taxon>Basidiomycota</taxon>
        <taxon>Agaricomycotina</taxon>
        <taxon>Agaricomycetes</taxon>
        <taxon>Agaricomycetidae</taxon>
        <taxon>Boletales</taxon>
        <taxon>Boletineae</taxon>
        <taxon>Boletaceae</taxon>
        <taxon>Boletoideae</taxon>
        <taxon>Boletus</taxon>
    </lineage>
</organism>
<keyword evidence="1" id="KW-0472">Membrane</keyword>
<dbReference type="PANTHER" id="PTHR32251:SF17">
    <property type="entry name" value="STEROID 5-ALPHA REDUCTASE C-TERMINAL DOMAIN-CONTAINING PROTEIN"/>
    <property type="match status" value="1"/>
</dbReference>
<evidence type="ECO:0000256" key="1">
    <source>
        <dbReference type="SAM" id="Phobius"/>
    </source>
</evidence>
<name>A0A8I2YDL9_9AGAM</name>
<dbReference type="InterPro" id="IPR027443">
    <property type="entry name" value="IPNS-like_sf"/>
</dbReference>
<dbReference type="InterPro" id="IPR010721">
    <property type="entry name" value="UstE-like"/>
</dbReference>
<reference evidence="2" key="1">
    <citation type="submission" date="2021-03" db="EMBL/GenBank/DDBJ databases">
        <title>Evolutionary innovations through gain and loss of genes in the ectomycorrhizal Boletales.</title>
        <authorList>
            <person name="Wu G."/>
            <person name="Miyauchi S."/>
            <person name="Morin E."/>
            <person name="Yang Z.-L."/>
            <person name="Xu J."/>
            <person name="Martin F.M."/>
        </authorList>
    </citation>
    <scope>NUCLEOTIDE SEQUENCE</scope>
    <source>
        <strain evidence="2">BR01</strain>
    </source>
</reference>
<dbReference type="PROSITE" id="PS50244">
    <property type="entry name" value="S5A_REDUCTASE"/>
    <property type="match status" value="1"/>
</dbReference>
<dbReference type="PANTHER" id="PTHR32251">
    <property type="entry name" value="3-OXO-5-ALPHA-STEROID 4-DEHYDROGENASE"/>
    <property type="match status" value="1"/>
</dbReference>
<keyword evidence="1" id="KW-0812">Transmembrane</keyword>
<evidence type="ECO:0000313" key="2">
    <source>
        <dbReference type="EMBL" id="KAG6369909.1"/>
    </source>
</evidence>
<feature type="transmembrane region" description="Helical" evidence="1">
    <location>
        <begin position="6"/>
        <end position="26"/>
    </location>
</feature>
<dbReference type="EMBL" id="JAGFBS010000061">
    <property type="protein sequence ID" value="KAG6369909.1"/>
    <property type="molecule type" value="Genomic_DNA"/>
</dbReference>
<evidence type="ECO:0000313" key="3">
    <source>
        <dbReference type="Proteomes" id="UP000683000"/>
    </source>
</evidence>
<dbReference type="Gene3D" id="2.60.120.330">
    <property type="entry name" value="B-lactam Antibiotic, Isopenicillin N Synthase, Chain"/>
    <property type="match status" value="1"/>
</dbReference>
<dbReference type="Proteomes" id="UP000683000">
    <property type="component" value="Unassembled WGS sequence"/>
</dbReference>
<keyword evidence="3" id="KW-1185">Reference proteome</keyword>
<evidence type="ECO:0008006" key="4">
    <source>
        <dbReference type="Google" id="ProtNLM"/>
    </source>
</evidence>
<sequence>MAIFSRLIPVATSSFAVQLGLASFFVPRAEDRFFDLAGAAGFFITTLVSIYYPTSLSRVKSVEALRFLVLLSELRVRLAPRQLLLTAALVTWISRLGSFLARRAIKAGGDSRFDEIKRDKVKFTGAWVAQAMWVFVVGLPVYLSNLVPASAHPSLRARDCVALAITVASFALEVTADHQKSAWRRARDSGKHNEKFITSGLWAWSRHPNYVGEVGIWTGMWGLAALSGALPWPAVLLSAASPIGTYFLLRYASGVPPLERAGDKKFTDDPKWRDYKRHRSDHKPLRISEVTIPASTLDIQTDLYAPDLAADGCKKVLLHCHSGERRVISTLIPDFGTVTILWSQPVSGLQILSPDGHQYRRHDEFLSGGIYKPTIHRVVQPPPDQRAYDRLGTFYFVAADDDVKLLPLAHSPVLQRVGIERRCSDEEAPLAEAWRKERTSSYGHVALTKGSENNTEEEVIKGIVVKHYN</sequence>
<dbReference type="OrthoDB" id="67965at2759"/>
<keyword evidence="1" id="KW-1133">Transmembrane helix</keyword>
<comment type="caution">
    <text evidence="2">The sequence shown here is derived from an EMBL/GenBank/DDBJ whole genome shotgun (WGS) entry which is preliminary data.</text>
</comment>
<dbReference type="Pfam" id="PF06966">
    <property type="entry name" value="DUF1295"/>
    <property type="match status" value="1"/>
</dbReference>
<dbReference type="SUPFAM" id="SSF51197">
    <property type="entry name" value="Clavaminate synthase-like"/>
    <property type="match status" value="1"/>
</dbReference>
<gene>
    <name evidence="2" type="ORF">JVT61DRAFT_13376</name>
</gene>
<dbReference type="Gene3D" id="1.20.120.1630">
    <property type="match status" value="1"/>
</dbReference>